<feature type="repeat" description="PPR" evidence="2">
    <location>
        <begin position="509"/>
        <end position="543"/>
    </location>
</feature>
<dbReference type="PANTHER" id="PTHR47926:SF365">
    <property type="entry name" value="DYW DOMAIN-CONTAINING PROTEIN"/>
    <property type="match status" value="1"/>
</dbReference>
<name>A0ABC8SP55_9AQUA</name>
<dbReference type="GO" id="GO:0016070">
    <property type="term" value="P:RNA metabolic process"/>
    <property type="evidence" value="ECO:0007669"/>
    <property type="project" value="UniProtKB-ARBA"/>
</dbReference>
<feature type="repeat" description="PPR" evidence="2">
    <location>
        <begin position="115"/>
        <end position="149"/>
    </location>
</feature>
<comment type="caution">
    <text evidence="3">The sequence shown here is derived from an EMBL/GenBank/DDBJ whole genome shotgun (WGS) entry which is preliminary data.</text>
</comment>
<dbReference type="Pfam" id="PF13041">
    <property type="entry name" value="PPR_2"/>
    <property type="match status" value="1"/>
</dbReference>
<dbReference type="InterPro" id="IPR002885">
    <property type="entry name" value="PPR_rpt"/>
</dbReference>
<sequence length="581" mass="64958">MARIPIRDFLLYRSHFLSHPIAVIPSKLNFSTSSTSLSSSSFDFTSDQSLSLYNQYLNLLKTCQNTAHLFRIQAHLIASGLFHKLSFSSRVLKLSSDLCDIDYTLLVFRCINSPDTFCINTVIKSYACSSVPHNALMFYFEMLRNGFSPNNFTFPPLVSSCAKTGCLEAAQKCHGQIVKYGTDNVMPVQNSLIHLYACCGLMGVAKQVFAEMPMRDLVSWNSMMDGLARYGELRAAHQLFDTMPQKNVISWNIMITGYLNGGNPGCGLKLFRKMTDMGLRGNDTTTVSVLTACGRSARLKEGRSVHGFLIRTVLKLSLIIDTALIDMYGRCGRADVAQIVFDRMSIRNLVCWNAMILGHCIHGKPEDGLNLYAEMVGITCSENGEVNFDKILESDEGQGVLPDEITFVGVLCACAREGHLTEGRNHFRQMIDMFGVKPNFAHYWCMANLFAGVGLLQDAVELLRNMQVDDDTSSEPSLWGGLLGSCRFQGDVILGERIAKDLLEQDSGNFSYYALLLNVYAVAGRWEDVARVKEMMKERGLRRTPGCSLMDLKEIVHNFKMGDKWQKCAQEVNMRICELAQ</sequence>
<gene>
    <name evidence="3" type="ORF">ILEXP_LOCUS25536</name>
</gene>
<feature type="repeat" description="PPR" evidence="2">
    <location>
        <begin position="216"/>
        <end position="250"/>
    </location>
</feature>
<reference evidence="3 4" key="1">
    <citation type="submission" date="2024-02" db="EMBL/GenBank/DDBJ databases">
        <authorList>
            <person name="Vignale AGUSTIN F."/>
            <person name="Sosa J E."/>
            <person name="Modenutti C."/>
        </authorList>
    </citation>
    <scope>NUCLEOTIDE SEQUENCE [LARGE SCALE GENOMIC DNA]</scope>
</reference>
<dbReference type="FunFam" id="1.25.40.10:FF:000344">
    <property type="entry name" value="Pentatricopeptide repeat-containing protein"/>
    <property type="match status" value="1"/>
</dbReference>
<dbReference type="InterPro" id="IPR046960">
    <property type="entry name" value="PPR_At4g14850-like_plant"/>
</dbReference>
<evidence type="ECO:0000313" key="4">
    <source>
        <dbReference type="Proteomes" id="UP001642360"/>
    </source>
</evidence>
<dbReference type="Pfam" id="PF01535">
    <property type="entry name" value="PPR"/>
    <property type="match status" value="4"/>
</dbReference>
<dbReference type="PROSITE" id="PS51375">
    <property type="entry name" value="PPR"/>
    <property type="match status" value="4"/>
</dbReference>
<protein>
    <recommendedName>
        <fullName evidence="5">Pentatricopeptide repeat-containing protein</fullName>
    </recommendedName>
</protein>
<dbReference type="Pfam" id="PF20431">
    <property type="entry name" value="E_motif"/>
    <property type="match status" value="1"/>
</dbReference>
<dbReference type="InterPro" id="IPR046848">
    <property type="entry name" value="E_motif"/>
</dbReference>
<feature type="repeat" description="PPR" evidence="2">
    <location>
        <begin position="348"/>
        <end position="382"/>
    </location>
</feature>
<organism evidence="3 4">
    <name type="scientific">Ilex paraguariensis</name>
    <name type="common">yerba mate</name>
    <dbReference type="NCBI Taxonomy" id="185542"/>
    <lineage>
        <taxon>Eukaryota</taxon>
        <taxon>Viridiplantae</taxon>
        <taxon>Streptophyta</taxon>
        <taxon>Embryophyta</taxon>
        <taxon>Tracheophyta</taxon>
        <taxon>Spermatophyta</taxon>
        <taxon>Magnoliopsida</taxon>
        <taxon>eudicotyledons</taxon>
        <taxon>Gunneridae</taxon>
        <taxon>Pentapetalae</taxon>
        <taxon>asterids</taxon>
        <taxon>campanulids</taxon>
        <taxon>Aquifoliales</taxon>
        <taxon>Aquifoliaceae</taxon>
        <taxon>Ilex</taxon>
    </lineage>
</organism>
<dbReference type="Proteomes" id="UP001642360">
    <property type="component" value="Unassembled WGS sequence"/>
</dbReference>
<dbReference type="InterPro" id="IPR011990">
    <property type="entry name" value="TPR-like_helical_dom_sf"/>
</dbReference>
<keyword evidence="1" id="KW-0677">Repeat</keyword>
<keyword evidence="4" id="KW-1185">Reference proteome</keyword>
<accession>A0ABC8SP55</accession>
<dbReference type="EMBL" id="CAUOFW020002947">
    <property type="protein sequence ID" value="CAK9156969.1"/>
    <property type="molecule type" value="Genomic_DNA"/>
</dbReference>
<dbReference type="PANTHER" id="PTHR47926">
    <property type="entry name" value="PENTATRICOPEPTIDE REPEAT-CONTAINING PROTEIN"/>
    <property type="match status" value="1"/>
</dbReference>
<proteinExistence type="predicted"/>
<evidence type="ECO:0000313" key="3">
    <source>
        <dbReference type="EMBL" id="CAK9156969.1"/>
    </source>
</evidence>
<evidence type="ECO:0008006" key="5">
    <source>
        <dbReference type="Google" id="ProtNLM"/>
    </source>
</evidence>
<dbReference type="AlphaFoldDB" id="A0ABC8SP55"/>
<dbReference type="Gene3D" id="1.25.40.10">
    <property type="entry name" value="Tetratricopeptide repeat domain"/>
    <property type="match status" value="4"/>
</dbReference>
<evidence type="ECO:0000256" key="1">
    <source>
        <dbReference type="ARBA" id="ARBA00022737"/>
    </source>
</evidence>
<dbReference type="FunFam" id="1.25.40.10:FF:001237">
    <property type="entry name" value="Pentatricopeptide repeat-containing protein"/>
    <property type="match status" value="1"/>
</dbReference>
<evidence type="ECO:0000256" key="2">
    <source>
        <dbReference type="PROSITE-ProRule" id="PRU00708"/>
    </source>
</evidence>
<dbReference type="NCBIfam" id="TIGR00756">
    <property type="entry name" value="PPR"/>
    <property type="match status" value="5"/>
</dbReference>